<dbReference type="SMART" id="SM00091">
    <property type="entry name" value="PAS"/>
    <property type="match status" value="3"/>
</dbReference>
<protein>
    <submittedName>
        <fullName evidence="7">Sensor box histidine kinase</fullName>
        <ecNumber evidence="7">2.7.13.3</ecNumber>
    </submittedName>
</protein>
<dbReference type="PROSITE" id="PS50112">
    <property type="entry name" value="PAS"/>
    <property type="match status" value="2"/>
</dbReference>
<dbReference type="OrthoDB" id="230688at2157"/>
<evidence type="ECO:0000259" key="4">
    <source>
        <dbReference type="PROSITE" id="PS50109"/>
    </source>
</evidence>
<dbReference type="STRING" id="268739.Nmlp_2853"/>
<feature type="domain" description="PAS" evidence="5">
    <location>
        <begin position="240"/>
        <end position="286"/>
    </location>
</feature>
<dbReference type="InterPro" id="IPR000014">
    <property type="entry name" value="PAS"/>
</dbReference>
<dbReference type="EMBL" id="HF582854">
    <property type="protein sequence ID" value="CCQ37003.1"/>
    <property type="molecule type" value="Genomic_DNA"/>
</dbReference>
<feature type="domain" description="Histidine kinase" evidence="4">
    <location>
        <begin position="369"/>
        <end position="580"/>
    </location>
</feature>
<name>M1Y3B6_NATM8</name>
<keyword evidence="3" id="KW-0157">Chromophore</keyword>
<gene>
    <name evidence="7" type="ordered locus">Nmlp_2853</name>
</gene>
<dbReference type="InterPro" id="IPR000700">
    <property type="entry name" value="PAS-assoc_C"/>
</dbReference>
<dbReference type="InterPro" id="IPR005467">
    <property type="entry name" value="His_kinase_dom"/>
</dbReference>
<dbReference type="KEGG" id="nmo:Nmlp_2853"/>
<keyword evidence="1" id="KW-0285">Flavoprotein</keyword>
<dbReference type="NCBIfam" id="TIGR00229">
    <property type="entry name" value="sensory_box"/>
    <property type="match status" value="2"/>
</dbReference>
<dbReference type="SMART" id="SM00387">
    <property type="entry name" value="HATPase_c"/>
    <property type="match status" value="1"/>
</dbReference>
<keyword evidence="8" id="KW-1185">Reference proteome</keyword>
<dbReference type="PANTHER" id="PTHR47429">
    <property type="entry name" value="PROTEIN TWIN LOV 1"/>
    <property type="match status" value="1"/>
</dbReference>
<keyword evidence="7" id="KW-0808">Transferase</keyword>
<evidence type="ECO:0000313" key="7">
    <source>
        <dbReference type="EMBL" id="CCQ37003.1"/>
    </source>
</evidence>
<dbReference type="Proteomes" id="UP000011867">
    <property type="component" value="Chromosome"/>
</dbReference>
<dbReference type="Gene3D" id="3.30.565.10">
    <property type="entry name" value="Histidine kinase-like ATPase, C-terminal domain"/>
    <property type="match status" value="1"/>
</dbReference>
<dbReference type="Gene3D" id="3.30.450.20">
    <property type="entry name" value="PAS domain"/>
    <property type="match status" value="3"/>
</dbReference>
<feature type="domain" description="PAC" evidence="6">
    <location>
        <begin position="311"/>
        <end position="365"/>
    </location>
</feature>
<dbReference type="Pfam" id="PF13426">
    <property type="entry name" value="PAS_9"/>
    <property type="match status" value="3"/>
</dbReference>
<dbReference type="eggNOG" id="arCOG02351">
    <property type="taxonomic scope" value="Archaea"/>
</dbReference>
<evidence type="ECO:0000259" key="5">
    <source>
        <dbReference type="PROSITE" id="PS50112"/>
    </source>
</evidence>
<feature type="domain" description="PAC" evidence="6">
    <location>
        <begin position="191"/>
        <end position="243"/>
    </location>
</feature>
<evidence type="ECO:0000313" key="8">
    <source>
        <dbReference type="Proteomes" id="UP000011867"/>
    </source>
</evidence>
<dbReference type="InterPro" id="IPR001610">
    <property type="entry name" value="PAC"/>
</dbReference>
<dbReference type="CDD" id="cd00130">
    <property type="entry name" value="PAS"/>
    <property type="match status" value="3"/>
</dbReference>
<dbReference type="SUPFAM" id="SSF55874">
    <property type="entry name" value="ATPase domain of HSP90 chaperone/DNA topoisomerase II/histidine kinase"/>
    <property type="match status" value="1"/>
</dbReference>
<dbReference type="Pfam" id="PF02518">
    <property type="entry name" value="HATPase_c"/>
    <property type="match status" value="1"/>
</dbReference>
<evidence type="ECO:0000259" key="6">
    <source>
        <dbReference type="PROSITE" id="PS50113"/>
    </source>
</evidence>
<evidence type="ECO:0000256" key="2">
    <source>
        <dbReference type="ARBA" id="ARBA00022643"/>
    </source>
</evidence>
<dbReference type="AlphaFoldDB" id="M1Y3B6"/>
<sequence>MNLENLIRPAVIHSAEAITYANQEFCTLVGADTPADVTERPLESFLFEADRAVLTDSFEQLLANDRETCRHQLTIKCTSKAECEAIAVSAPTTWNGQPQIRTVFLDISQSDRDTATTLGGTAIDQAPVGITVVDVTLDHEPLIYINDGFIDMTGYSRNEALGRNCRFLQGEETRDEPVARMRAAIDAEQPVTVELRNYRKDGTEFWNRIRLSPVENNDGTVTRYLGFQENISEMKAHQKELLLFETYAEQADSVLFITDADGTIRYVNPAFERTTGYSAAEAIGRTPRMLNSGEQDEAFYEAFWETIAAGETWEADIVNQRKTGERYETIQRVTPIEDDRGTIQYYVALEKEITQKQLRRQVLDVLSRVLRHNVRNSVTVIDGYAELLASGSDTVDVQAVVDSIREQAGSLESISERTAAIRRLIKLLESDEDPIEMPLDETASIVEHCRSEHADVDIDLTIDAQGSSAVKYGDVLEVALKELLENAVEHNDRETPRISVTVTTAKETDRAVLTIADNGPRIPQAIWEIIRSGQETPLRHTEGIGLWVIYWSISTLGGTIELAPNEPRGNEITVEVPLVESPV</sequence>
<dbReference type="HOGENOM" id="CLU_000445_114_58_2"/>
<dbReference type="EC" id="2.7.13.3" evidence="7"/>
<dbReference type="InterPro" id="IPR036890">
    <property type="entry name" value="HATPase_C_sf"/>
</dbReference>
<dbReference type="SUPFAM" id="SSF55785">
    <property type="entry name" value="PYP-like sensor domain (PAS domain)"/>
    <property type="match status" value="3"/>
</dbReference>
<dbReference type="InterPro" id="IPR003594">
    <property type="entry name" value="HATPase_dom"/>
</dbReference>
<keyword evidence="7" id="KW-0418">Kinase</keyword>
<evidence type="ECO:0000256" key="1">
    <source>
        <dbReference type="ARBA" id="ARBA00022630"/>
    </source>
</evidence>
<dbReference type="PROSITE" id="PS50109">
    <property type="entry name" value="HIS_KIN"/>
    <property type="match status" value="1"/>
</dbReference>
<feature type="domain" description="PAS" evidence="5">
    <location>
        <begin position="122"/>
        <end position="188"/>
    </location>
</feature>
<dbReference type="InterPro" id="IPR035965">
    <property type="entry name" value="PAS-like_dom_sf"/>
</dbReference>
<dbReference type="GO" id="GO:0004673">
    <property type="term" value="F:protein histidine kinase activity"/>
    <property type="evidence" value="ECO:0007669"/>
    <property type="project" value="UniProtKB-EC"/>
</dbReference>
<reference evidence="7 8" key="1">
    <citation type="journal article" date="2013" name="Genome Announc.">
        <title>Genome of the haloarchaeon Natronomonas moolapensis, a neutrophilic member of a previously haloalkaliphilic genus.</title>
        <authorList>
            <person name="Dyall-Smith M.L."/>
            <person name="Pfeiffer F."/>
            <person name="Oberwinkler T."/>
            <person name="Klee K."/>
            <person name="Rampp M."/>
            <person name="Palm P."/>
            <person name="Gross K."/>
            <person name="Schuster S.C."/>
            <person name="Oesterhelt D."/>
        </authorList>
    </citation>
    <scope>NUCLEOTIDE SEQUENCE [LARGE SCALE GENOMIC DNA]</scope>
    <source>
        <strain evidence="8">DSM 18674 / JCM 14361 / 8.8.11</strain>
    </source>
</reference>
<dbReference type="SMART" id="SM00086">
    <property type="entry name" value="PAC"/>
    <property type="match status" value="2"/>
</dbReference>
<dbReference type="PANTHER" id="PTHR47429:SF2">
    <property type="entry name" value="PROTEIN TWIN LOV 1"/>
    <property type="match status" value="1"/>
</dbReference>
<keyword evidence="2" id="KW-0288">FMN</keyword>
<evidence type="ECO:0000256" key="3">
    <source>
        <dbReference type="ARBA" id="ARBA00022991"/>
    </source>
</evidence>
<dbReference type="eggNOG" id="arCOG02364">
    <property type="taxonomic scope" value="Archaea"/>
</dbReference>
<organism evidence="7 8">
    <name type="scientific">Natronomonas moolapensis (strain DSM 18674 / CECT 7526 / JCM 14361 / 8.8.11)</name>
    <dbReference type="NCBI Taxonomy" id="268739"/>
    <lineage>
        <taxon>Archaea</taxon>
        <taxon>Methanobacteriati</taxon>
        <taxon>Methanobacteriota</taxon>
        <taxon>Stenosarchaea group</taxon>
        <taxon>Halobacteria</taxon>
        <taxon>Halobacteriales</taxon>
        <taxon>Natronomonadaceae</taxon>
        <taxon>Natronomonas</taxon>
    </lineage>
</organism>
<proteinExistence type="predicted"/>
<accession>M1Y3B6</accession>
<dbReference type="PROSITE" id="PS50113">
    <property type="entry name" value="PAC"/>
    <property type="match status" value="2"/>
</dbReference>